<keyword evidence="3" id="KW-1185">Reference proteome</keyword>
<dbReference type="EMBL" id="JACGCM010000999">
    <property type="protein sequence ID" value="KAF6163194.1"/>
    <property type="molecule type" value="Genomic_DNA"/>
</dbReference>
<reference evidence="2 3" key="1">
    <citation type="journal article" date="2020" name="IScience">
        <title>Genome Sequencing of the Endangered Kingdonia uniflora (Circaeasteraceae, Ranunculales) Reveals Potential Mechanisms of Evolutionary Specialization.</title>
        <authorList>
            <person name="Sun Y."/>
            <person name="Deng T."/>
            <person name="Zhang A."/>
            <person name="Moore M.J."/>
            <person name="Landis J.B."/>
            <person name="Lin N."/>
            <person name="Zhang H."/>
            <person name="Zhang X."/>
            <person name="Huang J."/>
            <person name="Zhang X."/>
            <person name="Sun H."/>
            <person name="Wang H."/>
        </authorList>
    </citation>
    <scope>NUCLEOTIDE SEQUENCE [LARGE SCALE GENOMIC DNA]</scope>
    <source>
        <strain evidence="2">TB1705</strain>
        <tissue evidence="2">Leaf</tissue>
    </source>
</reference>
<dbReference type="Proteomes" id="UP000541444">
    <property type="component" value="Unassembled WGS sequence"/>
</dbReference>
<dbReference type="AlphaFoldDB" id="A0A7J7N837"/>
<dbReference type="Pfam" id="PF05212">
    <property type="entry name" value="DUF707"/>
    <property type="match status" value="1"/>
</dbReference>
<gene>
    <name evidence="2" type="ORF">GIB67_025058</name>
</gene>
<dbReference type="PANTHER" id="PTHR31210:SF47">
    <property type="entry name" value="OS07G0564800 PROTEIN"/>
    <property type="match status" value="1"/>
</dbReference>
<feature type="compositionally biased region" description="Basic and acidic residues" evidence="1">
    <location>
        <begin position="390"/>
        <end position="402"/>
    </location>
</feature>
<dbReference type="PANTHER" id="PTHR31210">
    <property type="entry name" value="OS06G0731900 PROTEIN"/>
    <property type="match status" value="1"/>
</dbReference>
<feature type="region of interest" description="Disordered" evidence="1">
    <location>
        <begin position="331"/>
        <end position="403"/>
    </location>
</feature>
<evidence type="ECO:0000313" key="2">
    <source>
        <dbReference type="EMBL" id="KAF6163194.1"/>
    </source>
</evidence>
<evidence type="ECO:0000313" key="3">
    <source>
        <dbReference type="Proteomes" id="UP000541444"/>
    </source>
</evidence>
<organism evidence="2 3">
    <name type="scientific">Kingdonia uniflora</name>
    <dbReference type="NCBI Taxonomy" id="39325"/>
    <lineage>
        <taxon>Eukaryota</taxon>
        <taxon>Viridiplantae</taxon>
        <taxon>Streptophyta</taxon>
        <taxon>Embryophyta</taxon>
        <taxon>Tracheophyta</taxon>
        <taxon>Spermatophyta</taxon>
        <taxon>Magnoliopsida</taxon>
        <taxon>Ranunculales</taxon>
        <taxon>Circaeasteraceae</taxon>
        <taxon>Kingdonia</taxon>
    </lineage>
</organism>
<accession>A0A7J7N837</accession>
<sequence length="812" mass="92590">MSDDEIYKIFYLVIEYGGEWDESSKSGYGVRQYKGSSCFALAVSVNISFVELLGLIATRMDDKHGPDNNVLVRGGENVDNVDEEAARWIRDELMRQFENNEFENLTKDSFFDNVDAEEDYHSNHTSQDDDDVSTMDHIQDHKGFADNRDFVMASSNFGKNGALNRNANTIWVVKEIKNLIKDASTTKPIQISDIMYRRFEVRVSYYTVWNARNMVMEKIVGSYDKGYALCPELCVEIQKSNPGSIVTCSREDGNLKFTDMCISFKASLDGFSKGCRPIFGLDGCFLKGKYGGQCLNIISLDANNGFFPIAVFICRKKPSMGRGGAKAYRLDTEFMTPSTRGRGRWRAEEPSQSPQPLTPILTQLSQQSQQSQPSQSFQPSHSTGQHFRAPRQDPNARGEHGGYRATQTSRGLAHWFGASGQGKPSNRVTNKAAPAAYGVKMKQMPLLGIVCLTMLFVVYRTTNYQHQDTQVCRYLLLFFLFCSHQEPSKASLEVKNLPLGIIQARSDLELRPLWSSLKVDVPSHRNLLAISAGIKQKKNVNTIVQKFLTENFTVILFHYDCNVDGWRNLDWYDSAIHIVAHNQTKWWFAKRFLHPDVVSIYDYVFVWDEDLGVENFDPGRYLRIMKLERLEISQPALDPDLSEVHHRITVRQKTKKVHRRIYESRGSTKCSESSEGPPCTGWVEGMAPVFSRAAWRCTWHLIQNDLVHGWGLDMKLGYCAQGDRTKKVGIIDSEYIVHQGVQTLGGSSRKKVPKNTPDEDFMQRRGGAAVDVRSEIRKQSTSELQILRQRWDKAVREDKNWVDPFKRRHKTQ</sequence>
<dbReference type="OrthoDB" id="9985979at2759"/>
<proteinExistence type="predicted"/>
<comment type="caution">
    <text evidence="2">The sequence shown here is derived from an EMBL/GenBank/DDBJ whole genome shotgun (WGS) entry which is preliminary data.</text>
</comment>
<protein>
    <submittedName>
        <fullName evidence="2">Uncharacterized protein</fullName>
    </submittedName>
</protein>
<evidence type="ECO:0000256" key="1">
    <source>
        <dbReference type="SAM" id="MobiDB-lite"/>
    </source>
</evidence>
<feature type="compositionally biased region" description="Low complexity" evidence="1">
    <location>
        <begin position="352"/>
        <end position="383"/>
    </location>
</feature>
<name>A0A7J7N837_9MAGN</name>
<dbReference type="InterPro" id="IPR007877">
    <property type="entry name" value="DUF707"/>
</dbReference>